<dbReference type="RefSeq" id="WP_218589233.1">
    <property type="nucleotide sequence ID" value="NZ_JADQDE010000064.1"/>
</dbReference>
<evidence type="ECO:0000313" key="3">
    <source>
        <dbReference type="Proteomes" id="UP000694300"/>
    </source>
</evidence>
<dbReference type="Proteomes" id="UP000694300">
    <property type="component" value="Unassembled WGS sequence"/>
</dbReference>
<reference evidence="2 3" key="1">
    <citation type="submission" date="2020-11" db="EMBL/GenBank/DDBJ databases">
        <title>Pseudonocardia abyssalis sp. nov. and Pseudonocardia oceani sp. nov., description and phylogenomic analysis of two novel actinomycetes isolated from the deep Southern Ocean.</title>
        <authorList>
            <person name="Parra J."/>
        </authorList>
    </citation>
    <scope>NUCLEOTIDE SEQUENCE [LARGE SCALE GENOMIC DNA]</scope>
    <source>
        <strain evidence="3">KRD185</strain>
    </source>
</reference>
<feature type="compositionally biased region" description="Basic and acidic residues" evidence="1">
    <location>
        <begin position="53"/>
        <end position="70"/>
    </location>
</feature>
<gene>
    <name evidence="2" type="ORF">I4I82_16065</name>
</gene>
<keyword evidence="3" id="KW-1185">Reference proteome</keyword>
<proteinExistence type="predicted"/>
<sequence length="76" mass="8135">MITATSSRRSVRPNAAMQSSVPFAEAPAAMALAQPAVVAVLRGVADDLAAAYREPDERGVGDVEVYEQRRARPIPR</sequence>
<organism evidence="2 3">
    <name type="scientific">Pseudonocardia oceani</name>
    <dbReference type="NCBI Taxonomy" id="2792013"/>
    <lineage>
        <taxon>Bacteria</taxon>
        <taxon>Bacillati</taxon>
        <taxon>Actinomycetota</taxon>
        <taxon>Actinomycetes</taxon>
        <taxon>Pseudonocardiales</taxon>
        <taxon>Pseudonocardiaceae</taxon>
        <taxon>Pseudonocardia</taxon>
    </lineage>
</organism>
<dbReference type="EMBL" id="JADQDF010000001">
    <property type="protein sequence ID" value="MBW0129184.1"/>
    <property type="molecule type" value="Genomic_DNA"/>
</dbReference>
<protein>
    <submittedName>
        <fullName evidence="2">Uncharacterized protein</fullName>
    </submittedName>
</protein>
<evidence type="ECO:0000256" key="1">
    <source>
        <dbReference type="SAM" id="MobiDB-lite"/>
    </source>
</evidence>
<accession>A0ABS6UAK0</accession>
<comment type="caution">
    <text evidence="2">The sequence shown here is derived from an EMBL/GenBank/DDBJ whole genome shotgun (WGS) entry which is preliminary data.</text>
</comment>
<evidence type="ECO:0000313" key="2">
    <source>
        <dbReference type="EMBL" id="MBW0129184.1"/>
    </source>
</evidence>
<feature type="region of interest" description="Disordered" evidence="1">
    <location>
        <begin position="51"/>
        <end position="76"/>
    </location>
</feature>
<name>A0ABS6UAK0_9PSEU</name>